<evidence type="ECO:0000313" key="1">
    <source>
        <dbReference type="EMBL" id="QIA08477.1"/>
    </source>
</evidence>
<organism evidence="1 2">
    <name type="scientific">Draconibacterium halophilum</name>
    <dbReference type="NCBI Taxonomy" id="2706887"/>
    <lineage>
        <taxon>Bacteria</taxon>
        <taxon>Pseudomonadati</taxon>
        <taxon>Bacteroidota</taxon>
        <taxon>Bacteroidia</taxon>
        <taxon>Marinilabiliales</taxon>
        <taxon>Prolixibacteraceae</taxon>
        <taxon>Draconibacterium</taxon>
    </lineage>
</organism>
<name>A0A6C0REI0_9BACT</name>
<sequence length="1090" mass="124221">MANCGKDILLSREGTEQQLRFIEALDPAWVKLNDFGLGEWMKFAWDFAKHVNYFDTKNEQVPADNWQDFFIAKDELTSFLADIEKGSEITPHLALFVSFIKLLDTTKKHFNHLSKRHLDFYYKRVLQLEKQPATPDTVHVLFELAKNAESELIAESTALDAGKDSGGKKLIYKTSEELVANRAKVAALKSIYNDHEYQKIKSAEVANSFDGAGADFPDKNVKWWPFAYYELPPEGDEPDLREYPELPNAKVGFAVAGEILELQEGERYVQLTLDFDTVLSKSYSFDDLKANLKILITGEKGWLESGEIVESFANSAIGVNFTSGSNASDLSLLHILFQIPKDEKAIVAYDKKIHAENFDTQFPVCRVLINTGSETGHELYRDLVDKKLNELAIDVAAIGVENHNLYNDIGTINAAKPFYPFGTQPVKKSKFYVDYAELYKKKWNKLNINVEWKNTPENFRTWYAAYRGAFKNKISASDYLKGILSVDYLDSITQSMQFRAVTDIGNIKRTTPDFEILQFNDLIVSGDSYFTAAVELNEKEEWTVQSELNNKVLFEGPDDGIFSLSLDVSNPLIQKDKAGPLRLSLNKTFLHEMYPRLYALAMSSEDENVLIPNEPYTPFIEKLTLDYTASAQIKLKDDEYEFKDFALYHEHPFGQALEDIEQKIANKILQEDEAKIQHAVPTYCNGGELYIGLENAKAQQNVSLLIQVLEGSENPETESFVGKQKVEWWMLCSNEWKRLERSSIIFNQTDNLLKSGILKFKIPKEATDNNTLLPGGLMWLKARIHKKYNAVSKVIGIHAQAVEAKFENNNNKLDHLNDGLSSNTISKMVVRPPRIKSLSQPYSSFGGQPTESDSAFYRRVSERLRHKNRAITLWDYEHLVLQEFPEIHKVKCLNHTSTKVEKEKRITSYLAPGNVVLVVIPDIVNRNVFDIYKPRVSKATLNRIENFIRKLNAPLISTKVINPEYEEVRVDLKVQFYEGYDEVYYKTVLKEDLIRLLSPWAFDSKALIQFGLSLHKSIVIDYVEKLKYVDFVSDLKLFQTNAATGKEVEVKIASPNSPEAILVSSKLHRVNDIENNCSNTTIEPAESCQS</sequence>
<proteinExistence type="predicted"/>
<reference evidence="1 2" key="1">
    <citation type="submission" date="2020-02" db="EMBL/GenBank/DDBJ databases">
        <title>Genome sequencing for Draconibacterium sp. strain M1.</title>
        <authorList>
            <person name="Park S.-J."/>
        </authorList>
    </citation>
    <scope>NUCLEOTIDE SEQUENCE [LARGE SCALE GENOMIC DNA]</scope>
    <source>
        <strain evidence="1 2">M1</strain>
    </source>
</reference>
<evidence type="ECO:0000313" key="2">
    <source>
        <dbReference type="Proteomes" id="UP000474630"/>
    </source>
</evidence>
<accession>A0A6C0REI0</accession>
<dbReference type="Proteomes" id="UP000474630">
    <property type="component" value="Chromosome"/>
</dbReference>
<protein>
    <submittedName>
        <fullName evidence="1">Phage baseplate protein</fullName>
    </submittedName>
</protein>
<gene>
    <name evidence="1" type="ORF">G0Q07_12470</name>
</gene>
<dbReference type="AlphaFoldDB" id="A0A6C0REI0"/>
<dbReference type="KEGG" id="drc:G0Q07_12470"/>
<dbReference type="EMBL" id="CP048409">
    <property type="protein sequence ID" value="QIA08477.1"/>
    <property type="molecule type" value="Genomic_DNA"/>
</dbReference>
<dbReference type="RefSeq" id="WP_163346396.1">
    <property type="nucleotide sequence ID" value="NZ_CP048409.1"/>
</dbReference>
<keyword evidence="2" id="KW-1185">Reference proteome</keyword>